<organism evidence="2 3">
    <name type="scientific">Actinoplanes derwentensis</name>
    <dbReference type="NCBI Taxonomy" id="113562"/>
    <lineage>
        <taxon>Bacteria</taxon>
        <taxon>Bacillati</taxon>
        <taxon>Actinomycetota</taxon>
        <taxon>Actinomycetes</taxon>
        <taxon>Micromonosporales</taxon>
        <taxon>Micromonosporaceae</taxon>
        <taxon>Actinoplanes</taxon>
    </lineage>
</organism>
<protein>
    <submittedName>
        <fullName evidence="2">Methyltransferase domain-containing protein</fullName>
    </submittedName>
</protein>
<dbReference type="GO" id="GO:0032259">
    <property type="term" value="P:methylation"/>
    <property type="evidence" value="ECO:0007669"/>
    <property type="project" value="UniProtKB-KW"/>
</dbReference>
<dbReference type="PANTHER" id="PTHR42912">
    <property type="entry name" value="METHYLTRANSFERASE"/>
    <property type="match status" value="1"/>
</dbReference>
<feature type="compositionally biased region" description="Polar residues" evidence="1">
    <location>
        <begin position="227"/>
        <end position="240"/>
    </location>
</feature>
<dbReference type="EMBL" id="LT629758">
    <property type="protein sequence ID" value="SDT75483.1"/>
    <property type="molecule type" value="Genomic_DNA"/>
</dbReference>
<accession>A0A1H2CYF1</accession>
<dbReference type="InterPro" id="IPR050508">
    <property type="entry name" value="Methyltransf_Superfamily"/>
</dbReference>
<evidence type="ECO:0000256" key="1">
    <source>
        <dbReference type="SAM" id="MobiDB-lite"/>
    </source>
</evidence>
<gene>
    <name evidence="2" type="ORF">SAMN04489716_7315</name>
</gene>
<dbReference type="STRING" id="113562.SAMN04489716_7315"/>
<evidence type="ECO:0000313" key="2">
    <source>
        <dbReference type="EMBL" id="SDT75483.1"/>
    </source>
</evidence>
<feature type="region of interest" description="Disordered" evidence="1">
    <location>
        <begin position="210"/>
        <end position="247"/>
    </location>
</feature>
<keyword evidence="3" id="KW-1185">Reference proteome</keyword>
<keyword evidence="2" id="KW-0489">Methyltransferase</keyword>
<dbReference type="SUPFAM" id="SSF53335">
    <property type="entry name" value="S-adenosyl-L-methionine-dependent methyltransferases"/>
    <property type="match status" value="1"/>
</dbReference>
<name>A0A1H2CYF1_9ACTN</name>
<dbReference type="InterPro" id="IPR029063">
    <property type="entry name" value="SAM-dependent_MTases_sf"/>
</dbReference>
<dbReference type="Gene3D" id="3.40.50.150">
    <property type="entry name" value="Vaccinia Virus protein VP39"/>
    <property type="match status" value="1"/>
</dbReference>
<dbReference type="GO" id="GO:0008168">
    <property type="term" value="F:methyltransferase activity"/>
    <property type="evidence" value="ECO:0007669"/>
    <property type="project" value="UniProtKB-KW"/>
</dbReference>
<sequence length="247" mass="26596">MVTEAEQFWDDHYRSRRTWGGRPNPLLAEVAAPLTPGSALDLGCGPGGDTIWLAQQGWQVTAVDISRTAIEGIRSHATSLGLGGRVTADPHDLGESFPAGTFDLISAQYLHTPIDLDRGRLLRQAARSLRPGGLLLIVDHGSIAPWSWNQDPDTHFPTPTEVAAEIALDPTEWPALRADMPRRQATGPGGQSALVTDNVLLIQRAGAQPSARRVAETQLPGRLHGEAQSSGRLNEETQPSARHRGIV</sequence>
<keyword evidence="2" id="KW-0808">Transferase</keyword>
<dbReference type="OrthoDB" id="9786503at2"/>
<dbReference type="CDD" id="cd02440">
    <property type="entry name" value="AdoMet_MTases"/>
    <property type="match status" value="1"/>
</dbReference>
<dbReference type="Pfam" id="PF13489">
    <property type="entry name" value="Methyltransf_23"/>
    <property type="match status" value="1"/>
</dbReference>
<proteinExistence type="predicted"/>
<dbReference type="Proteomes" id="UP000198688">
    <property type="component" value="Chromosome I"/>
</dbReference>
<dbReference type="AlphaFoldDB" id="A0A1H2CYF1"/>
<evidence type="ECO:0000313" key="3">
    <source>
        <dbReference type="Proteomes" id="UP000198688"/>
    </source>
</evidence>
<reference evidence="2 3" key="1">
    <citation type="submission" date="2016-10" db="EMBL/GenBank/DDBJ databases">
        <authorList>
            <person name="de Groot N.N."/>
        </authorList>
    </citation>
    <scope>NUCLEOTIDE SEQUENCE [LARGE SCALE GENOMIC DNA]</scope>
    <source>
        <strain evidence="2 3">DSM 43941</strain>
    </source>
</reference>